<dbReference type="SMART" id="SM00560">
    <property type="entry name" value="LamGL"/>
    <property type="match status" value="1"/>
</dbReference>
<feature type="domain" description="LamG-like jellyroll fold" evidence="3">
    <location>
        <begin position="98"/>
        <end position="229"/>
    </location>
</feature>
<evidence type="ECO:0000313" key="4">
    <source>
        <dbReference type="EMBL" id="MFC7192113.1"/>
    </source>
</evidence>
<keyword evidence="5" id="KW-1185">Reference proteome</keyword>
<sequence length="271" mass="28551">MDEHWKLDRRTAMKAIGSVGVASFGLDALFTGTVAGYSTSLESFYEFDDASPVDSSGNGNDGTVNGASAGATGVSNSCFLFDGIDDSIDVPHVLSRLSAGSYSVWVNADSLTEDRAILGDWDGGSIVLYYDVGDDVWAFAARTGGTIEKVTGGSPTTGSWIHLAVTYDGSFLKLYVDGTEVDSVATSGSFDSENVIQVGTDEANANDNHGYWKGRIDELRIYSRGLSSSEVSELYATPGSADLGVDTGSVTDIQYDYLGLAFDPASPATPW</sequence>
<proteinExistence type="predicted"/>
<dbReference type="EMBL" id="JBHTAX010000004">
    <property type="protein sequence ID" value="MFC7192113.1"/>
    <property type="molecule type" value="Genomic_DNA"/>
</dbReference>
<keyword evidence="2" id="KW-1015">Disulfide bond</keyword>
<protein>
    <submittedName>
        <fullName evidence="4">LamG domain-containing protein</fullName>
    </submittedName>
</protein>
<keyword evidence="1" id="KW-0732">Signal</keyword>
<dbReference type="Gene3D" id="2.60.120.200">
    <property type="match status" value="1"/>
</dbReference>
<gene>
    <name evidence="4" type="ORF">ACFQL7_21425</name>
</gene>
<accession>A0ABD5YWH4</accession>
<evidence type="ECO:0000256" key="2">
    <source>
        <dbReference type="ARBA" id="ARBA00023157"/>
    </source>
</evidence>
<dbReference type="Proteomes" id="UP001596417">
    <property type="component" value="Unassembled WGS sequence"/>
</dbReference>
<organism evidence="4 5">
    <name type="scientific">Halocatena marina</name>
    <dbReference type="NCBI Taxonomy" id="2934937"/>
    <lineage>
        <taxon>Archaea</taxon>
        <taxon>Methanobacteriati</taxon>
        <taxon>Methanobacteriota</taxon>
        <taxon>Stenosarchaea group</taxon>
        <taxon>Halobacteria</taxon>
        <taxon>Halobacteriales</taxon>
        <taxon>Natronomonadaceae</taxon>
        <taxon>Halocatena</taxon>
    </lineage>
</organism>
<dbReference type="SUPFAM" id="SSF49899">
    <property type="entry name" value="Concanavalin A-like lectins/glucanases"/>
    <property type="match status" value="1"/>
</dbReference>
<evidence type="ECO:0000256" key="1">
    <source>
        <dbReference type="ARBA" id="ARBA00022729"/>
    </source>
</evidence>
<evidence type="ECO:0000313" key="5">
    <source>
        <dbReference type="Proteomes" id="UP001596417"/>
    </source>
</evidence>
<evidence type="ECO:0000259" key="3">
    <source>
        <dbReference type="SMART" id="SM00560"/>
    </source>
</evidence>
<dbReference type="Pfam" id="PF13385">
    <property type="entry name" value="Laminin_G_3"/>
    <property type="match status" value="1"/>
</dbReference>
<dbReference type="AlphaFoldDB" id="A0ABD5YWH4"/>
<comment type="caution">
    <text evidence="4">The sequence shown here is derived from an EMBL/GenBank/DDBJ whole genome shotgun (WGS) entry which is preliminary data.</text>
</comment>
<dbReference type="InterPro" id="IPR013320">
    <property type="entry name" value="ConA-like_dom_sf"/>
</dbReference>
<reference evidence="4 5" key="1">
    <citation type="journal article" date="2019" name="Int. J. Syst. Evol. Microbiol.">
        <title>The Global Catalogue of Microorganisms (GCM) 10K type strain sequencing project: providing services to taxonomists for standard genome sequencing and annotation.</title>
        <authorList>
            <consortium name="The Broad Institute Genomics Platform"/>
            <consortium name="The Broad Institute Genome Sequencing Center for Infectious Disease"/>
            <person name="Wu L."/>
            <person name="Ma J."/>
        </authorList>
    </citation>
    <scope>NUCLEOTIDE SEQUENCE [LARGE SCALE GENOMIC DNA]</scope>
    <source>
        <strain evidence="4 5">RDMS1</strain>
    </source>
</reference>
<name>A0ABD5YWH4_9EURY</name>
<dbReference type="RefSeq" id="WP_390206637.1">
    <property type="nucleotide sequence ID" value="NZ_JBHTAX010000004.1"/>
</dbReference>
<dbReference type="InterPro" id="IPR006558">
    <property type="entry name" value="LamG-like"/>
</dbReference>